<accession>A0A1X6PK43</accession>
<evidence type="ECO:0000313" key="2">
    <source>
        <dbReference type="Proteomes" id="UP000218209"/>
    </source>
</evidence>
<evidence type="ECO:0000313" key="1">
    <source>
        <dbReference type="EMBL" id="OSX81274.1"/>
    </source>
</evidence>
<sequence>MSGSGSAFYCLGEPAQVGGLERALRAAGLDGVRVLRAMFVNRKVVVEKGPPGGDWYLEGEREPLRPLRYNPTSLV</sequence>
<dbReference type="EMBL" id="KV918764">
    <property type="protein sequence ID" value="OSX81274.1"/>
    <property type="molecule type" value="Genomic_DNA"/>
</dbReference>
<name>A0A1X6PK43_PORUM</name>
<protein>
    <submittedName>
        <fullName evidence="1">Uncharacterized protein</fullName>
    </submittedName>
</protein>
<reference evidence="1 2" key="1">
    <citation type="submission" date="2017-03" db="EMBL/GenBank/DDBJ databases">
        <title>WGS assembly of Porphyra umbilicalis.</title>
        <authorList>
            <person name="Brawley S.H."/>
            <person name="Blouin N.A."/>
            <person name="Ficko-Blean E."/>
            <person name="Wheeler G.L."/>
            <person name="Lohr M."/>
            <person name="Goodson H.V."/>
            <person name="Jenkins J.W."/>
            <person name="Blaby-Haas C.E."/>
            <person name="Helliwell K.E."/>
            <person name="Chan C."/>
            <person name="Marriage T."/>
            <person name="Bhattacharya D."/>
            <person name="Klein A.S."/>
            <person name="Badis Y."/>
            <person name="Brodie J."/>
            <person name="Cao Y."/>
            <person name="Collen J."/>
            <person name="Dittami S.M."/>
            <person name="Gachon C.M."/>
            <person name="Green B.R."/>
            <person name="Karpowicz S."/>
            <person name="Kim J.W."/>
            <person name="Kudahl U."/>
            <person name="Lin S."/>
            <person name="Michel G."/>
            <person name="Mittag M."/>
            <person name="Olson B.J."/>
            <person name="Pangilinan J."/>
            <person name="Peng Y."/>
            <person name="Qiu H."/>
            <person name="Shu S."/>
            <person name="Singer J.T."/>
            <person name="Smith A.G."/>
            <person name="Sprecher B.N."/>
            <person name="Wagner V."/>
            <person name="Wang W."/>
            <person name="Wang Z.-Y."/>
            <person name="Yan J."/>
            <person name="Yarish C."/>
            <person name="Zoeuner-Riek S."/>
            <person name="Zhuang Y."/>
            <person name="Zou Y."/>
            <person name="Lindquist E.A."/>
            <person name="Grimwood J."/>
            <person name="Barry K."/>
            <person name="Rokhsar D.S."/>
            <person name="Schmutz J."/>
            <person name="Stiller J.W."/>
            <person name="Grossman A.R."/>
            <person name="Prochnik S.E."/>
        </authorList>
    </citation>
    <scope>NUCLEOTIDE SEQUENCE [LARGE SCALE GENOMIC DNA]</scope>
    <source>
        <strain evidence="1">4086291</strain>
    </source>
</reference>
<dbReference type="AlphaFoldDB" id="A0A1X6PK43"/>
<organism evidence="1 2">
    <name type="scientific">Porphyra umbilicalis</name>
    <name type="common">Purple laver</name>
    <name type="synonym">Red alga</name>
    <dbReference type="NCBI Taxonomy" id="2786"/>
    <lineage>
        <taxon>Eukaryota</taxon>
        <taxon>Rhodophyta</taxon>
        <taxon>Bangiophyceae</taxon>
        <taxon>Bangiales</taxon>
        <taxon>Bangiaceae</taxon>
        <taxon>Porphyra</taxon>
    </lineage>
</organism>
<gene>
    <name evidence="1" type="ORF">BU14_0023s0078</name>
</gene>
<proteinExistence type="predicted"/>
<keyword evidence="2" id="KW-1185">Reference proteome</keyword>
<dbReference type="Proteomes" id="UP000218209">
    <property type="component" value="Unassembled WGS sequence"/>
</dbReference>